<keyword evidence="1 2" id="KW-0812">Transmembrane</keyword>
<proteinExistence type="predicted"/>
<dbReference type="KEGG" id="pbh:AAW51_3756"/>
<reference evidence="2 3" key="1">
    <citation type="submission" date="2015-05" db="EMBL/GenBank/DDBJ databases">
        <authorList>
            <person name="Tang B."/>
            <person name="Yu Y."/>
        </authorList>
    </citation>
    <scope>NUCLEOTIDE SEQUENCE [LARGE SCALE GENOMIC DNA]</scope>
    <source>
        <strain evidence="2 3">DSM 7029</strain>
    </source>
</reference>
<keyword evidence="3" id="KW-1185">Reference proteome</keyword>
<evidence type="ECO:0000313" key="3">
    <source>
        <dbReference type="Proteomes" id="UP000035352"/>
    </source>
</evidence>
<keyword evidence="1" id="KW-0472">Membrane</keyword>
<dbReference type="STRING" id="413882.AAW51_3756"/>
<dbReference type="OrthoDB" id="8702870at2"/>
<name>A0A0G3BM22_9BURK</name>
<sequence length="151" mass="16714">MKPPSPGYKSKTLATWTALIGGSLGLHRFYLHGFGDLLGWLHPWPTLIGLYGVQRMRELGQDDQLSWLLIPVLGLMLSMTMLRAILYGLMPDERWNAHYNPDGPAHQTGWGAVLGVVVGLMLGAGILMATIAFGMQHFFELQIEAARQISQ</sequence>
<keyword evidence="1" id="KW-1133">Transmembrane helix</keyword>
<accession>A0A0G3BM22</accession>
<protein>
    <submittedName>
        <fullName evidence="2">Transmembrane protein</fullName>
    </submittedName>
</protein>
<dbReference type="PATRIC" id="fig|413882.6.peg.3923"/>
<dbReference type="AlphaFoldDB" id="A0A0G3BM22"/>
<gene>
    <name evidence="2" type="ORF">AAW51_3756</name>
</gene>
<feature type="transmembrane region" description="Helical" evidence="1">
    <location>
        <begin position="110"/>
        <end position="133"/>
    </location>
</feature>
<evidence type="ECO:0000256" key="1">
    <source>
        <dbReference type="SAM" id="Phobius"/>
    </source>
</evidence>
<organism evidence="2 3">
    <name type="scientific">Caldimonas brevitalea</name>
    <dbReference type="NCBI Taxonomy" id="413882"/>
    <lineage>
        <taxon>Bacteria</taxon>
        <taxon>Pseudomonadati</taxon>
        <taxon>Pseudomonadota</taxon>
        <taxon>Betaproteobacteria</taxon>
        <taxon>Burkholderiales</taxon>
        <taxon>Sphaerotilaceae</taxon>
        <taxon>Caldimonas</taxon>
    </lineage>
</organism>
<dbReference type="RefSeq" id="WP_047195816.1">
    <property type="nucleotide sequence ID" value="NZ_CP011371.1"/>
</dbReference>
<dbReference type="Proteomes" id="UP000035352">
    <property type="component" value="Chromosome"/>
</dbReference>
<feature type="transmembrane region" description="Helical" evidence="1">
    <location>
        <begin position="37"/>
        <end position="53"/>
    </location>
</feature>
<dbReference type="EMBL" id="CP011371">
    <property type="protein sequence ID" value="AKJ30447.1"/>
    <property type="molecule type" value="Genomic_DNA"/>
</dbReference>
<evidence type="ECO:0000313" key="2">
    <source>
        <dbReference type="EMBL" id="AKJ30447.1"/>
    </source>
</evidence>
<feature type="transmembrane region" description="Helical" evidence="1">
    <location>
        <begin position="65"/>
        <end position="90"/>
    </location>
</feature>